<evidence type="ECO:0000313" key="2">
    <source>
        <dbReference type="Proteomes" id="UP000719766"/>
    </source>
</evidence>
<reference evidence="1" key="1">
    <citation type="journal article" date="2020" name="New Phytol.">
        <title>Comparative genomics reveals dynamic genome evolution in host specialist ectomycorrhizal fungi.</title>
        <authorList>
            <person name="Lofgren L.A."/>
            <person name="Nguyen N.H."/>
            <person name="Vilgalys R."/>
            <person name="Ruytinx J."/>
            <person name="Liao H.L."/>
            <person name="Branco S."/>
            <person name="Kuo A."/>
            <person name="LaButti K."/>
            <person name="Lipzen A."/>
            <person name="Andreopoulos W."/>
            <person name="Pangilinan J."/>
            <person name="Riley R."/>
            <person name="Hundley H."/>
            <person name="Na H."/>
            <person name="Barry K."/>
            <person name="Grigoriev I.V."/>
            <person name="Stajich J.E."/>
            <person name="Kennedy P.G."/>
        </authorList>
    </citation>
    <scope>NUCLEOTIDE SEQUENCE</scope>
    <source>
        <strain evidence="1">S12</strain>
    </source>
</reference>
<dbReference type="OrthoDB" id="4743193at2759"/>
<evidence type="ECO:0000313" key="1">
    <source>
        <dbReference type="EMBL" id="KAG1785089.1"/>
    </source>
</evidence>
<gene>
    <name evidence="1" type="ORF">HD556DRAFT_1250457</name>
</gene>
<accession>A0A9P7A9Q4</accession>
<proteinExistence type="predicted"/>
<organism evidence="1 2">
    <name type="scientific">Suillus plorans</name>
    <dbReference type="NCBI Taxonomy" id="116603"/>
    <lineage>
        <taxon>Eukaryota</taxon>
        <taxon>Fungi</taxon>
        <taxon>Dikarya</taxon>
        <taxon>Basidiomycota</taxon>
        <taxon>Agaricomycotina</taxon>
        <taxon>Agaricomycetes</taxon>
        <taxon>Agaricomycetidae</taxon>
        <taxon>Boletales</taxon>
        <taxon>Suillineae</taxon>
        <taxon>Suillaceae</taxon>
        <taxon>Suillus</taxon>
    </lineage>
</organism>
<sequence length="158" mass="17801">NTLQSILGIFLQSMHTPQKVIDMLSRIGILISTDSIHAAIRSMSAESQNTLRTIGKSLLASYAYDNFDVDLKSQVPQAEKSNKTLKHLTSGLLFPLEHGVTINDLKCSEELWRQSMLNPHAPLSMLPPKRSWKDLLHIHPELRDESAPKLSRCDRFNA</sequence>
<feature type="non-terminal residue" evidence="1">
    <location>
        <position position="1"/>
    </location>
</feature>
<keyword evidence="2" id="KW-1185">Reference proteome</keyword>
<dbReference type="EMBL" id="JABBWE010000119">
    <property type="protein sequence ID" value="KAG1785089.1"/>
    <property type="molecule type" value="Genomic_DNA"/>
</dbReference>
<protein>
    <submittedName>
        <fullName evidence="1">Uncharacterized protein</fullName>
    </submittedName>
</protein>
<name>A0A9P7A9Q4_9AGAM</name>
<comment type="caution">
    <text evidence="1">The sequence shown here is derived from an EMBL/GenBank/DDBJ whole genome shotgun (WGS) entry which is preliminary data.</text>
</comment>
<dbReference type="RefSeq" id="XP_041152574.1">
    <property type="nucleotide sequence ID" value="XM_041298931.1"/>
</dbReference>
<dbReference type="Proteomes" id="UP000719766">
    <property type="component" value="Unassembled WGS sequence"/>
</dbReference>
<dbReference type="GeneID" id="64592695"/>
<dbReference type="AlphaFoldDB" id="A0A9P7A9Q4"/>